<proteinExistence type="predicted"/>
<keyword evidence="1" id="KW-0560">Oxidoreductase</keyword>
<dbReference type="GO" id="GO:0016491">
    <property type="term" value="F:oxidoreductase activity"/>
    <property type="evidence" value="ECO:0007669"/>
    <property type="project" value="UniProtKB-KW"/>
</dbReference>
<evidence type="ECO:0000313" key="4">
    <source>
        <dbReference type="Proteomes" id="UP000681075"/>
    </source>
</evidence>
<protein>
    <submittedName>
        <fullName evidence="3">FAD-dependent catabolic D-arginine dehydrogenase DauA</fullName>
    </submittedName>
</protein>
<comment type="caution">
    <text evidence="3">The sequence shown here is derived from an EMBL/GenBank/DDBJ whole genome shotgun (WGS) entry which is preliminary data.</text>
</comment>
<keyword evidence="4" id="KW-1185">Reference proteome</keyword>
<dbReference type="AlphaFoldDB" id="A0A8S8X761"/>
<dbReference type="InterPro" id="IPR036188">
    <property type="entry name" value="FAD/NAD-bd_sf"/>
</dbReference>
<reference evidence="3" key="1">
    <citation type="submission" date="2021-02" db="EMBL/GenBank/DDBJ databases">
        <title>Genome sequence of Rhodospirillales sp. strain TMPK1 isolated from soil.</title>
        <authorList>
            <person name="Nakai R."/>
            <person name="Kusada H."/>
            <person name="Tamaki H."/>
        </authorList>
    </citation>
    <scope>NUCLEOTIDE SEQUENCE</scope>
    <source>
        <strain evidence="3">TMPK1</strain>
    </source>
</reference>
<dbReference type="Proteomes" id="UP000681075">
    <property type="component" value="Unassembled WGS sequence"/>
</dbReference>
<dbReference type="PANTHER" id="PTHR13847">
    <property type="entry name" value="SARCOSINE DEHYDROGENASE-RELATED"/>
    <property type="match status" value="1"/>
</dbReference>
<organism evidence="3 4">
    <name type="scientific">Roseiterribacter gracilis</name>
    <dbReference type="NCBI Taxonomy" id="2812848"/>
    <lineage>
        <taxon>Bacteria</taxon>
        <taxon>Pseudomonadati</taxon>
        <taxon>Pseudomonadota</taxon>
        <taxon>Alphaproteobacteria</taxon>
        <taxon>Rhodospirillales</taxon>
        <taxon>Roseiterribacteraceae</taxon>
        <taxon>Roseiterribacter</taxon>
    </lineage>
</organism>
<sequence>MTIEIDALVIGAGMAGASIGAELARDRNVVLLERESQPGYHSTGRSAALFSECYGNRPVRALSRASRNFFFNPPAGFTSVELTKARGALHVATKDQLGALEGLRAQPDFAAQTKHVDGDEARALAPILTKDWVAGLYEREARDVDVHALHQAYLAALRERGSSLRTDTVPRTIERKGDRWKVETGSETFLTPLLVNAGGAWADVIAQQAGVKTIGLVPMRRTAILLEAPAGHTVDSWPMVIDAEEQFYFKPDAGTLLVSPADETPSEPCDAQPDELDVAIAVERFEQATTERVRRISHRWAGLRSFVADRAPVVGYAKNAPGFFWVAGQGGYGIQTAPGLSAAAAALARNQALPEFVAREGVTASDLSPDRFAD</sequence>
<dbReference type="Pfam" id="PF01266">
    <property type="entry name" value="DAO"/>
    <property type="match status" value="1"/>
</dbReference>
<dbReference type="Gene3D" id="3.30.9.10">
    <property type="entry name" value="D-Amino Acid Oxidase, subunit A, domain 2"/>
    <property type="match status" value="1"/>
</dbReference>
<dbReference type="SUPFAM" id="SSF51905">
    <property type="entry name" value="FAD/NAD(P)-binding domain"/>
    <property type="match status" value="1"/>
</dbReference>
<dbReference type="Gene3D" id="3.50.50.60">
    <property type="entry name" value="FAD/NAD(P)-binding domain"/>
    <property type="match status" value="1"/>
</dbReference>
<accession>A0A8S8X761</accession>
<dbReference type="PANTHER" id="PTHR13847:SF287">
    <property type="entry name" value="FAD-DEPENDENT OXIDOREDUCTASE DOMAIN-CONTAINING PROTEIN 1"/>
    <property type="match status" value="1"/>
</dbReference>
<evidence type="ECO:0000256" key="1">
    <source>
        <dbReference type="ARBA" id="ARBA00023002"/>
    </source>
</evidence>
<dbReference type="RefSeq" id="WP_420242043.1">
    <property type="nucleotide sequence ID" value="NZ_BOPV01000001.1"/>
</dbReference>
<name>A0A8S8X761_9PROT</name>
<dbReference type="InterPro" id="IPR006076">
    <property type="entry name" value="FAD-dep_OxRdtase"/>
</dbReference>
<feature type="domain" description="FAD dependent oxidoreductase" evidence="2">
    <location>
        <begin position="6"/>
        <end position="346"/>
    </location>
</feature>
<evidence type="ECO:0000259" key="2">
    <source>
        <dbReference type="Pfam" id="PF01266"/>
    </source>
</evidence>
<dbReference type="EMBL" id="BOPV01000001">
    <property type="protein sequence ID" value="GIL38943.1"/>
    <property type="molecule type" value="Genomic_DNA"/>
</dbReference>
<gene>
    <name evidence="3" type="primary">dauA</name>
    <name evidence="3" type="ORF">TMPK1_11800</name>
</gene>
<dbReference type="GO" id="GO:0005737">
    <property type="term" value="C:cytoplasm"/>
    <property type="evidence" value="ECO:0007669"/>
    <property type="project" value="TreeGrafter"/>
</dbReference>
<evidence type="ECO:0000313" key="3">
    <source>
        <dbReference type="EMBL" id="GIL38943.1"/>
    </source>
</evidence>